<proteinExistence type="predicted"/>
<evidence type="ECO:0000256" key="3">
    <source>
        <dbReference type="SAM" id="Phobius"/>
    </source>
</evidence>
<keyword evidence="3" id="KW-1133">Transmembrane helix</keyword>
<dbReference type="Proteomes" id="UP000034364">
    <property type="component" value="Unassembled WGS sequence"/>
</dbReference>
<feature type="transmembrane region" description="Helical" evidence="3">
    <location>
        <begin position="12"/>
        <end position="34"/>
    </location>
</feature>
<feature type="compositionally biased region" description="Low complexity" evidence="2">
    <location>
        <begin position="672"/>
        <end position="696"/>
    </location>
</feature>
<feature type="transmembrane region" description="Helical" evidence="3">
    <location>
        <begin position="286"/>
        <end position="307"/>
    </location>
</feature>
<reference evidence="4 5" key="1">
    <citation type="journal article" date="2015" name="Nature">
        <title>rRNA introns, odd ribosomes, and small enigmatic genomes across a large radiation of phyla.</title>
        <authorList>
            <person name="Brown C.T."/>
            <person name="Hug L.A."/>
            <person name="Thomas B.C."/>
            <person name="Sharon I."/>
            <person name="Castelle C.J."/>
            <person name="Singh A."/>
            <person name="Wilkins M.J."/>
            <person name="Williams K.H."/>
            <person name="Banfield J.F."/>
        </authorList>
    </citation>
    <scope>NUCLEOTIDE SEQUENCE [LARGE SCALE GENOMIC DNA]</scope>
</reference>
<feature type="transmembrane region" description="Helical" evidence="3">
    <location>
        <begin position="70"/>
        <end position="87"/>
    </location>
</feature>
<dbReference type="Pfam" id="PF13424">
    <property type="entry name" value="TPR_12"/>
    <property type="match status" value="1"/>
</dbReference>
<dbReference type="Gene3D" id="1.25.40.10">
    <property type="entry name" value="Tetratricopeptide repeat domain"/>
    <property type="match status" value="2"/>
</dbReference>
<feature type="transmembrane region" description="Helical" evidence="3">
    <location>
        <begin position="168"/>
        <end position="190"/>
    </location>
</feature>
<dbReference type="InterPro" id="IPR011990">
    <property type="entry name" value="TPR-like_helical_dom_sf"/>
</dbReference>
<keyword evidence="3" id="KW-0472">Membrane</keyword>
<sequence length="696" mass="76311">MKTVLPLQKIAFFIILGTILLLPLFFLPVTSEYYDFNKNALLIISSSLLLIILTVSFVADKQVRIVRSPLTMPLFFLLAAWVVSAFLRTPNRFDAFFDPGQTGTVIALVIFFYSAINLVRSKRELELLALFTVLSGVLLSVLGILWASNLLPQVLPWEFLKSPVWSPTGSPITSMVFILSLIPFLIIMLVREKPGTKKALGILVAILLTVLSSGLIAYRIFKPGSAFRPVFLSQNTSWAIAMRALEVSPLFGTGPATYVSSFTRFRPISYNLTPTWALRFTSSSNYYLQLLTTVGLTGLVVYLFLVYKTVQLFSRALRSSSESPVKLLAITSTSTALILFALQLFLYPTLSLLFLLIAMLVIATLAFKHLGSSLVHEANIDIVAASDTGARTPILPWVFLGGAVLFLIPALYQFGRVYAAETLFSKALVFAAANEGRQTYDTLISAMRLNPYKDSYRLAYSQTNLLLANSAATKKDLTADERNTITQLIQQSIREAKNAVAVNPNKASNLENLAAVYRNLLNLAEGADVWALASYRQAAVLDPVNPNITINMGGILYAQKNYDEAIRLFQHAVDLKPNHANAYYNLSAAYREKGDFKNALVNMQSVVGLIDRNSPDYERAVSELEELRRRAGETTAAQPQGPLPAGTELEGPSPLPSPIISPPIELPEELGPETTSSPAPTTGTPTPAPTTTPTVQ</sequence>
<evidence type="ECO:0000313" key="5">
    <source>
        <dbReference type="Proteomes" id="UP000034364"/>
    </source>
</evidence>
<keyword evidence="1" id="KW-0802">TPR repeat</keyword>
<feature type="transmembrane region" description="Helical" evidence="3">
    <location>
        <begin position="40"/>
        <end position="58"/>
    </location>
</feature>
<dbReference type="PANTHER" id="PTHR37422">
    <property type="entry name" value="TEICHURONIC ACID BIOSYNTHESIS PROTEIN TUAE"/>
    <property type="match status" value="1"/>
</dbReference>
<dbReference type="PROSITE" id="PS50005">
    <property type="entry name" value="TPR"/>
    <property type="match status" value="2"/>
</dbReference>
<feature type="repeat" description="TPR" evidence="1">
    <location>
        <begin position="580"/>
        <end position="613"/>
    </location>
</feature>
<feature type="repeat" description="TPR" evidence="1">
    <location>
        <begin position="546"/>
        <end position="579"/>
    </location>
</feature>
<dbReference type="SMART" id="SM00028">
    <property type="entry name" value="TPR"/>
    <property type="match status" value="3"/>
</dbReference>
<dbReference type="EMBL" id="LCNV01000012">
    <property type="protein sequence ID" value="KKU64129.1"/>
    <property type="molecule type" value="Genomic_DNA"/>
</dbReference>
<dbReference type="SUPFAM" id="SSF48452">
    <property type="entry name" value="TPR-like"/>
    <property type="match status" value="1"/>
</dbReference>
<evidence type="ECO:0000256" key="1">
    <source>
        <dbReference type="PROSITE-ProRule" id="PRU00339"/>
    </source>
</evidence>
<feature type="transmembrane region" description="Helical" evidence="3">
    <location>
        <begin position="202"/>
        <end position="221"/>
    </location>
</feature>
<dbReference type="PANTHER" id="PTHR37422:SF13">
    <property type="entry name" value="LIPOPOLYSACCHARIDE BIOSYNTHESIS PROTEIN PA4999-RELATED"/>
    <property type="match status" value="1"/>
</dbReference>
<dbReference type="AlphaFoldDB" id="A0A0G1S3T4"/>
<feature type="transmembrane region" description="Helical" evidence="3">
    <location>
        <begin position="99"/>
        <end position="116"/>
    </location>
</feature>
<dbReference type="InterPro" id="IPR019734">
    <property type="entry name" value="TPR_rpt"/>
</dbReference>
<dbReference type="PROSITE" id="PS50293">
    <property type="entry name" value="TPR_REGION"/>
    <property type="match status" value="1"/>
</dbReference>
<feature type="region of interest" description="Disordered" evidence="2">
    <location>
        <begin position="629"/>
        <end position="696"/>
    </location>
</feature>
<organism evidence="4 5">
    <name type="scientific">Candidatus Amesbacteria bacterium GW2011_GWA1_47_16</name>
    <dbReference type="NCBI Taxonomy" id="1618353"/>
    <lineage>
        <taxon>Bacteria</taxon>
        <taxon>Candidatus Amesiibacteriota</taxon>
    </lineage>
</organism>
<evidence type="ECO:0000256" key="2">
    <source>
        <dbReference type="SAM" id="MobiDB-lite"/>
    </source>
</evidence>
<feature type="transmembrane region" description="Helical" evidence="3">
    <location>
        <begin position="352"/>
        <end position="371"/>
    </location>
</feature>
<feature type="transmembrane region" description="Helical" evidence="3">
    <location>
        <begin position="392"/>
        <end position="412"/>
    </location>
</feature>
<gene>
    <name evidence="4" type="ORF">UX87_C0012G0018</name>
</gene>
<dbReference type="InterPro" id="IPR051533">
    <property type="entry name" value="WaaL-like"/>
</dbReference>
<accession>A0A0G1S3T4</accession>
<keyword evidence="3" id="KW-0812">Transmembrane</keyword>
<protein>
    <submittedName>
        <fullName evidence="4">Tetratricopeptide</fullName>
    </submittedName>
</protein>
<feature type="transmembrane region" description="Helical" evidence="3">
    <location>
        <begin position="327"/>
        <end position="346"/>
    </location>
</feature>
<comment type="caution">
    <text evidence="4">The sequence shown here is derived from an EMBL/GenBank/DDBJ whole genome shotgun (WGS) entry which is preliminary data.</text>
</comment>
<name>A0A0G1S3T4_9BACT</name>
<feature type="compositionally biased region" description="Pro residues" evidence="2">
    <location>
        <begin position="653"/>
        <end position="665"/>
    </location>
</feature>
<feature type="transmembrane region" description="Helical" evidence="3">
    <location>
        <begin position="128"/>
        <end position="148"/>
    </location>
</feature>
<evidence type="ECO:0000313" key="4">
    <source>
        <dbReference type="EMBL" id="KKU64129.1"/>
    </source>
</evidence>